<evidence type="ECO:0000313" key="1">
    <source>
        <dbReference type="EMBL" id="KAF4511910.1"/>
    </source>
</evidence>
<dbReference type="AlphaFoldDB" id="A0A8H4V8W3"/>
<proteinExistence type="predicted"/>
<dbReference type="EMBL" id="JAAVMX010000002">
    <property type="protein sequence ID" value="KAF4511910.1"/>
    <property type="molecule type" value="Genomic_DNA"/>
</dbReference>
<keyword evidence="2" id="KW-1185">Reference proteome</keyword>
<organism evidence="1 2">
    <name type="scientific">Ophiocordyceps sinensis</name>
    <dbReference type="NCBI Taxonomy" id="72228"/>
    <lineage>
        <taxon>Eukaryota</taxon>
        <taxon>Fungi</taxon>
        <taxon>Dikarya</taxon>
        <taxon>Ascomycota</taxon>
        <taxon>Pezizomycotina</taxon>
        <taxon>Sordariomycetes</taxon>
        <taxon>Hypocreomycetidae</taxon>
        <taxon>Hypocreales</taxon>
        <taxon>Ophiocordycipitaceae</taxon>
        <taxon>Ophiocordyceps</taxon>
    </lineage>
</organism>
<evidence type="ECO:0000313" key="2">
    <source>
        <dbReference type="Proteomes" id="UP000557566"/>
    </source>
</evidence>
<protein>
    <submittedName>
        <fullName evidence="1">Uncharacterized protein</fullName>
    </submittedName>
</protein>
<name>A0A8H4V8W3_9HYPO</name>
<comment type="caution">
    <text evidence="1">The sequence shown here is derived from an EMBL/GenBank/DDBJ whole genome shotgun (WGS) entry which is preliminary data.</text>
</comment>
<accession>A0A8H4V8W3</accession>
<dbReference type="OrthoDB" id="10255643at2759"/>
<gene>
    <name evidence="1" type="ORF">G6O67_001110</name>
</gene>
<dbReference type="Proteomes" id="UP000557566">
    <property type="component" value="Unassembled WGS sequence"/>
</dbReference>
<reference evidence="1 2" key="1">
    <citation type="journal article" date="2020" name="Genome Biol. Evol.">
        <title>A new high-quality draft genome assembly of the Chinese cordyceps Ophiocordyceps sinensis.</title>
        <authorList>
            <person name="Shu R."/>
            <person name="Zhang J."/>
            <person name="Meng Q."/>
            <person name="Zhang H."/>
            <person name="Zhou G."/>
            <person name="Li M."/>
            <person name="Wu P."/>
            <person name="Zhao Y."/>
            <person name="Chen C."/>
            <person name="Qin Q."/>
        </authorList>
    </citation>
    <scope>NUCLEOTIDE SEQUENCE [LARGE SCALE GENOMIC DNA]</scope>
    <source>
        <strain evidence="1 2">IOZ07</strain>
    </source>
</reference>
<sequence length="72" mass="7653">MASRSVSKALRAPLARTLGLQQRSYLAARNLTRATAAVARPAIAGPAQQQIRGVKTIDFAGVKEDVYGMQLA</sequence>